<dbReference type="SUPFAM" id="SSF55729">
    <property type="entry name" value="Acyl-CoA N-acyltransferases (Nat)"/>
    <property type="match status" value="1"/>
</dbReference>
<protein>
    <submittedName>
        <fullName evidence="4">GNAT family N-acetyltransferase</fullName>
    </submittedName>
</protein>
<dbReference type="EMBL" id="JAHZIJ010000026">
    <property type="protein sequence ID" value="MBW7477531.1"/>
    <property type="molecule type" value="Genomic_DNA"/>
</dbReference>
<keyword evidence="5" id="KW-1185">Reference proteome</keyword>
<sequence>MMLIERNANVSAEELNALLATQKWDMPLDKLELSMKSTWGWITARNEQGELTGFVRVFSDGFYHAYILHLLVHPNYQHKGIGTAVMKELMRLLGEHRLMPTLVATPGNVSFYRKFGFETQMNGLTAMCIRGLPYWENEGSGGNA</sequence>
<dbReference type="PANTHER" id="PTHR43626">
    <property type="entry name" value="ACYL-COA N-ACYLTRANSFERASE"/>
    <property type="match status" value="1"/>
</dbReference>
<organism evidence="4 5">
    <name type="scientific">Paenibacillus oenotherae</name>
    <dbReference type="NCBI Taxonomy" id="1435645"/>
    <lineage>
        <taxon>Bacteria</taxon>
        <taxon>Bacillati</taxon>
        <taxon>Bacillota</taxon>
        <taxon>Bacilli</taxon>
        <taxon>Bacillales</taxon>
        <taxon>Paenibacillaceae</taxon>
        <taxon>Paenibacillus</taxon>
    </lineage>
</organism>
<dbReference type="CDD" id="cd04301">
    <property type="entry name" value="NAT_SF"/>
    <property type="match status" value="1"/>
</dbReference>
<keyword evidence="1" id="KW-0808">Transferase</keyword>
<dbReference type="RefSeq" id="WP_219874791.1">
    <property type="nucleotide sequence ID" value="NZ_JAHZIJ010000026.1"/>
</dbReference>
<proteinExistence type="predicted"/>
<evidence type="ECO:0000259" key="3">
    <source>
        <dbReference type="PROSITE" id="PS51186"/>
    </source>
</evidence>
<evidence type="ECO:0000313" key="4">
    <source>
        <dbReference type="EMBL" id="MBW7477531.1"/>
    </source>
</evidence>
<accession>A0ABS7DD02</accession>
<comment type="caution">
    <text evidence="4">The sequence shown here is derived from an EMBL/GenBank/DDBJ whole genome shotgun (WGS) entry which is preliminary data.</text>
</comment>
<dbReference type="InterPro" id="IPR045039">
    <property type="entry name" value="NSI-like"/>
</dbReference>
<dbReference type="Pfam" id="PF00583">
    <property type="entry name" value="Acetyltransf_1"/>
    <property type="match status" value="1"/>
</dbReference>
<dbReference type="PANTHER" id="PTHR43626:SF4">
    <property type="entry name" value="GCN5-RELATED N-ACETYLTRANSFERASE 2, CHLOROPLASTIC"/>
    <property type="match status" value="1"/>
</dbReference>
<dbReference type="Proteomes" id="UP000812277">
    <property type="component" value="Unassembled WGS sequence"/>
</dbReference>
<evidence type="ECO:0000256" key="1">
    <source>
        <dbReference type="ARBA" id="ARBA00022679"/>
    </source>
</evidence>
<evidence type="ECO:0000256" key="2">
    <source>
        <dbReference type="ARBA" id="ARBA00023315"/>
    </source>
</evidence>
<dbReference type="PROSITE" id="PS51186">
    <property type="entry name" value="GNAT"/>
    <property type="match status" value="1"/>
</dbReference>
<evidence type="ECO:0000313" key="5">
    <source>
        <dbReference type="Proteomes" id="UP000812277"/>
    </source>
</evidence>
<feature type="domain" description="N-acetyltransferase" evidence="3">
    <location>
        <begin position="2"/>
        <end position="139"/>
    </location>
</feature>
<dbReference type="Gene3D" id="3.40.630.30">
    <property type="match status" value="1"/>
</dbReference>
<reference evidence="4 5" key="1">
    <citation type="submission" date="2021-07" db="EMBL/GenBank/DDBJ databases">
        <title>Paenibacillus radiodurans sp. nov., isolated from the southeastern edge of Tengger Desert.</title>
        <authorList>
            <person name="Zhang G."/>
        </authorList>
    </citation>
    <scope>NUCLEOTIDE SEQUENCE [LARGE SCALE GENOMIC DNA]</scope>
    <source>
        <strain evidence="4 5">DT7-4</strain>
    </source>
</reference>
<dbReference type="InterPro" id="IPR000182">
    <property type="entry name" value="GNAT_dom"/>
</dbReference>
<gene>
    <name evidence="4" type="ORF">K0T92_22690</name>
</gene>
<dbReference type="InterPro" id="IPR016181">
    <property type="entry name" value="Acyl_CoA_acyltransferase"/>
</dbReference>
<name>A0ABS7DD02_9BACL</name>
<keyword evidence="2" id="KW-0012">Acyltransferase</keyword>